<keyword evidence="3" id="KW-0804">Transcription</keyword>
<dbReference type="SMART" id="SM00345">
    <property type="entry name" value="HTH_GNTR"/>
    <property type="match status" value="1"/>
</dbReference>
<feature type="domain" description="HTH gntR-type" evidence="4">
    <location>
        <begin position="16"/>
        <end position="83"/>
    </location>
</feature>
<comment type="caution">
    <text evidence="5">The sequence shown here is derived from an EMBL/GenBank/DDBJ whole genome shotgun (WGS) entry which is preliminary data.</text>
</comment>
<keyword evidence="2" id="KW-0238">DNA-binding</keyword>
<dbReference type="SUPFAM" id="SSF46785">
    <property type="entry name" value="Winged helix' DNA-binding domain"/>
    <property type="match status" value="1"/>
</dbReference>
<name>A0ABQ2YNB1_9GAMM</name>
<dbReference type="Gene3D" id="1.20.120.530">
    <property type="entry name" value="GntR ligand-binding domain-like"/>
    <property type="match status" value="1"/>
</dbReference>
<protein>
    <recommendedName>
        <fullName evidence="4">HTH gntR-type domain-containing protein</fullName>
    </recommendedName>
</protein>
<dbReference type="PANTHER" id="PTHR43537:SF45">
    <property type="entry name" value="GNTR FAMILY REGULATORY PROTEIN"/>
    <property type="match status" value="1"/>
</dbReference>
<dbReference type="InterPro" id="IPR036390">
    <property type="entry name" value="WH_DNA-bd_sf"/>
</dbReference>
<organism evidence="5 6">
    <name type="scientific">Litchfieldella qijiaojingensis</name>
    <dbReference type="NCBI Taxonomy" id="980347"/>
    <lineage>
        <taxon>Bacteria</taxon>
        <taxon>Pseudomonadati</taxon>
        <taxon>Pseudomonadota</taxon>
        <taxon>Gammaproteobacteria</taxon>
        <taxon>Oceanospirillales</taxon>
        <taxon>Halomonadaceae</taxon>
        <taxon>Litchfieldella</taxon>
    </lineage>
</organism>
<proteinExistence type="predicted"/>
<evidence type="ECO:0000259" key="4">
    <source>
        <dbReference type="PROSITE" id="PS50949"/>
    </source>
</evidence>
<keyword evidence="6" id="KW-1185">Reference proteome</keyword>
<dbReference type="CDD" id="cd07377">
    <property type="entry name" value="WHTH_GntR"/>
    <property type="match status" value="1"/>
</dbReference>
<gene>
    <name evidence="5" type="ORF">GCM10007160_13720</name>
</gene>
<evidence type="ECO:0000256" key="2">
    <source>
        <dbReference type="ARBA" id="ARBA00023125"/>
    </source>
</evidence>
<dbReference type="Proteomes" id="UP000653056">
    <property type="component" value="Unassembled WGS sequence"/>
</dbReference>
<evidence type="ECO:0000256" key="3">
    <source>
        <dbReference type="ARBA" id="ARBA00023163"/>
    </source>
</evidence>
<sequence>MNRDPSEQFAKLGAAQRRTEEIYICLRDRICLLHYPPGTKLSESQLAKEFEVSRTPIRRALLRLELEHLAERRQGLQTVVTSFDFESVRDVYVIRMILEANLGSLSPAERWWERADQLRDIRERCQELLESRDLAKLGELHLRLQEAHADIIVNIRAREIVMQLYFQIARIWLSMVPRMNWEEEIELLIREIDDSLDAMHKRDIRALGQIRKEAIEHNITRMRAIMADSAG</sequence>
<dbReference type="PANTHER" id="PTHR43537">
    <property type="entry name" value="TRANSCRIPTIONAL REGULATOR, GNTR FAMILY"/>
    <property type="match status" value="1"/>
</dbReference>
<dbReference type="PROSITE" id="PS50949">
    <property type="entry name" value="HTH_GNTR"/>
    <property type="match status" value="1"/>
</dbReference>
<evidence type="ECO:0000256" key="1">
    <source>
        <dbReference type="ARBA" id="ARBA00023015"/>
    </source>
</evidence>
<keyword evidence="1" id="KW-0805">Transcription regulation</keyword>
<dbReference type="InterPro" id="IPR008920">
    <property type="entry name" value="TF_FadR/GntR_C"/>
</dbReference>
<accession>A0ABQ2YNB1</accession>
<dbReference type="RefSeq" id="WP_189467501.1">
    <property type="nucleotide sequence ID" value="NZ_BMXS01000004.1"/>
</dbReference>
<dbReference type="Pfam" id="PF00392">
    <property type="entry name" value="GntR"/>
    <property type="match status" value="1"/>
</dbReference>
<dbReference type="EMBL" id="BMXS01000004">
    <property type="protein sequence ID" value="GGX87518.1"/>
    <property type="molecule type" value="Genomic_DNA"/>
</dbReference>
<dbReference type="InterPro" id="IPR036388">
    <property type="entry name" value="WH-like_DNA-bd_sf"/>
</dbReference>
<evidence type="ECO:0000313" key="6">
    <source>
        <dbReference type="Proteomes" id="UP000653056"/>
    </source>
</evidence>
<reference evidence="6" key="1">
    <citation type="journal article" date="2019" name="Int. J. Syst. Evol. Microbiol.">
        <title>The Global Catalogue of Microorganisms (GCM) 10K type strain sequencing project: providing services to taxonomists for standard genome sequencing and annotation.</title>
        <authorList>
            <consortium name="The Broad Institute Genomics Platform"/>
            <consortium name="The Broad Institute Genome Sequencing Center for Infectious Disease"/>
            <person name="Wu L."/>
            <person name="Ma J."/>
        </authorList>
    </citation>
    <scope>NUCLEOTIDE SEQUENCE [LARGE SCALE GENOMIC DNA]</scope>
    <source>
        <strain evidence="6">KCTC 22228</strain>
    </source>
</reference>
<dbReference type="InterPro" id="IPR000524">
    <property type="entry name" value="Tscrpt_reg_HTH_GntR"/>
</dbReference>
<dbReference type="Gene3D" id="1.10.10.10">
    <property type="entry name" value="Winged helix-like DNA-binding domain superfamily/Winged helix DNA-binding domain"/>
    <property type="match status" value="1"/>
</dbReference>
<dbReference type="SUPFAM" id="SSF48008">
    <property type="entry name" value="GntR ligand-binding domain-like"/>
    <property type="match status" value="1"/>
</dbReference>
<evidence type="ECO:0000313" key="5">
    <source>
        <dbReference type="EMBL" id="GGX87518.1"/>
    </source>
</evidence>